<evidence type="ECO:0000259" key="10">
    <source>
        <dbReference type="PROSITE" id="PS50011"/>
    </source>
</evidence>
<evidence type="ECO:0000256" key="8">
    <source>
        <dbReference type="ARBA" id="ARBA00047899"/>
    </source>
</evidence>
<evidence type="ECO:0000256" key="3">
    <source>
        <dbReference type="ARBA" id="ARBA00022553"/>
    </source>
</evidence>
<accession>A0A6B2L274</accession>
<organism evidence="11">
    <name type="scientific">Arcella intermedia</name>
    <dbReference type="NCBI Taxonomy" id="1963864"/>
    <lineage>
        <taxon>Eukaryota</taxon>
        <taxon>Amoebozoa</taxon>
        <taxon>Tubulinea</taxon>
        <taxon>Elardia</taxon>
        <taxon>Arcellinida</taxon>
        <taxon>Sphaerothecina</taxon>
        <taxon>Arcellidae</taxon>
        <taxon>Arcella</taxon>
    </lineage>
</organism>
<keyword evidence="3" id="KW-0597">Phosphoprotein</keyword>
<keyword evidence="4" id="KW-0808">Transferase</keyword>
<evidence type="ECO:0000256" key="7">
    <source>
        <dbReference type="ARBA" id="ARBA00022840"/>
    </source>
</evidence>
<dbReference type="FunFam" id="1.10.510.10:FF:000024">
    <property type="entry name" value="Probable serine/threonine-protein kinase cot-1"/>
    <property type="match status" value="1"/>
</dbReference>
<reference evidence="11" key="1">
    <citation type="journal article" date="2020" name="J. Eukaryot. Microbiol.">
        <title>De novo Sequencing, Assembly and Annotation of the Transcriptome for the Free-Living Testate Amoeba Arcella intermedia.</title>
        <authorList>
            <person name="Ribeiro G.M."/>
            <person name="Porfirio-Sousa A.L."/>
            <person name="Maurer-Alcala X.X."/>
            <person name="Katz L.A."/>
            <person name="Lahr D.J.G."/>
        </authorList>
    </citation>
    <scope>NUCLEOTIDE SEQUENCE</scope>
</reference>
<evidence type="ECO:0000256" key="9">
    <source>
        <dbReference type="ARBA" id="ARBA00048679"/>
    </source>
</evidence>
<dbReference type="Pfam" id="PF00069">
    <property type="entry name" value="Pkinase"/>
    <property type="match status" value="1"/>
</dbReference>
<evidence type="ECO:0000313" key="11">
    <source>
        <dbReference type="EMBL" id="NDV31060.1"/>
    </source>
</evidence>
<sequence>MCWKKGNPKTLAMKVVKKKKLFKPVDDGQSKRRENQILREKKMLELQIPHALNLHYAFQDYNALYLVMDYCPGGPLFDLIQEHGPMSEEDSKFYISQIIAVVNYLHKLGYLHRDIKPDNFLIDMDGHMKMCDFGFSELISAPSNGIIVGSMSYISPEVVTTAHYSTKSDWYSVGVILFECLYKAPLYYGREESEVLSGSFNFKDELTDQLKLLNDYRLSLKKDKVSRVCMDLLYNLLHLDPHVRYGYEQITSHPFFAGVNWSNLYDSVPPYKPVVLSRLELYIELHQDNSIKTKDTRHLPKPISLYAPNQPDLSPPDPLQNLQTKLSELQARPISADSMFKKKKTQSDFKKDFFYTTKLEKQEHHVPTYEEIRRTLKQVHKISVENSNWEIGTFCNFVEKVLQVLPESEGALSETERAVLGQVQMTLRVYEYKFHKISEGVENLNTMVPRSTSAEHLSVFGIREHPHLSQRIWQYVPNFSFNAEGM</sequence>
<comment type="catalytic activity">
    <reaction evidence="8">
        <text>L-threonyl-[protein] + ATP = O-phospho-L-threonyl-[protein] + ADP + H(+)</text>
        <dbReference type="Rhea" id="RHEA:46608"/>
        <dbReference type="Rhea" id="RHEA-COMP:11060"/>
        <dbReference type="Rhea" id="RHEA-COMP:11605"/>
        <dbReference type="ChEBI" id="CHEBI:15378"/>
        <dbReference type="ChEBI" id="CHEBI:30013"/>
        <dbReference type="ChEBI" id="CHEBI:30616"/>
        <dbReference type="ChEBI" id="CHEBI:61977"/>
        <dbReference type="ChEBI" id="CHEBI:456216"/>
        <dbReference type="EC" id="2.7.11.1"/>
    </reaction>
</comment>
<dbReference type="GO" id="GO:0004674">
    <property type="term" value="F:protein serine/threonine kinase activity"/>
    <property type="evidence" value="ECO:0007669"/>
    <property type="project" value="UniProtKB-KW"/>
</dbReference>
<feature type="domain" description="Protein kinase" evidence="10">
    <location>
        <begin position="1"/>
        <end position="256"/>
    </location>
</feature>
<evidence type="ECO:0000256" key="2">
    <source>
        <dbReference type="ARBA" id="ARBA00022527"/>
    </source>
</evidence>
<proteinExistence type="predicted"/>
<dbReference type="EMBL" id="GIBP01002091">
    <property type="protein sequence ID" value="NDV31060.1"/>
    <property type="molecule type" value="Transcribed_RNA"/>
</dbReference>
<dbReference type="EC" id="2.7.11.1" evidence="1"/>
<dbReference type="Gene3D" id="3.30.200.20">
    <property type="entry name" value="Phosphorylase Kinase, domain 1"/>
    <property type="match status" value="1"/>
</dbReference>
<comment type="catalytic activity">
    <reaction evidence="9">
        <text>L-seryl-[protein] + ATP = O-phospho-L-seryl-[protein] + ADP + H(+)</text>
        <dbReference type="Rhea" id="RHEA:17989"/>
        <dbReference type="Rhea" id="RHEA-COMP:9863"/>
        <dbReference type="Rhea" id="RHEA-COMP:11604"/>
        <dbReference type="ChEBI" id="CHEBI:15378"/>
        <dbReference type="ChEBI" id="CHEBI:29999"/>
        <dbReference type="ChEBI" id="CHEBI:30616"/>
        <dbReference type="ChEBI" id="CHEBI:83421"/>
        <dbReference type="ChEBI" id="CHEBI:456216"/>
        <dbReference type="EC" id="2.7.11.1"/>
    </reaction>
</comment>
<protein>
    <recommendedName>
        <fullName evidence="1">non-specific serine/threonine protein kinase</fullName>
        <ecNumber evidence="1">2.7.11.1</ecNumber>
    </recommendedName>
</protein>
<dbReference type="SUPFAM" id="SSF56112">
    <property type="entry name" value="Protein kinase-like (PK-like)"/>
    <property type="match status" value="1"/>
</dbReference>
<dbReference type="SMART" id="SM00220">
    <property type="entry name" value="S_TKc"/>
    <property type="match status" value="1"/>
</dbReference>
<evidence type="ECO:0000256" key="1">
    <source>
        <dbReference type="ARBA" id="ARBA00012513"/>
    </source>
</evidence>
<dbReference type="PANTHER" id="PTHR24356">
    <property type="entry name" value="SERINE/THREONINE-PROTEIN KINASE"/>
    <property type="match status" value="1"/>
</dbReference>
<dbReference type="PROSITE" id="PS00108">
    <property type="entry name" value="PROTEIN_KINASE_ST"/>
    <property type="match status" value="1"/>
</dbReference>
<keyword evidence="7" id="KW-0067">ATP-binding</keyword>
<dbReference type="InterPro" id="IPR000719">
    <property type="entry name" value="Prot_kinase_dom"/>
</dbReference>
<dbReference type="InterPro" id="IPR050236">
    <property type="entry name" value="Ser_Thr_kinase_AGC"/>
</dbReference>
<dbReference type="GO" id="GO:0007010">
    <property type="term" value="P:cytoskeleton organization"/>
    <property type="evidence" value="ECO:0007669"/>
    <property type="project" value="UniProtKB-ARBA"/>
</dbReference>
<dbReference type="InterPro" id="IPR011009">
    <property type="entry name" value="Kinase-like_dom_sf"/>
</dbReference>
<evidence type="ECO:0000256" key="6">
    <source>
        <dbReference type="ARBA" id="ARBA00022777"/>
    </source>
</evidence>
<dbReference type="GO" id="GO:0005524">
    <property type="term" value="F:ATP binding"/>
    <property type="evidence" value="ECO:0007669"/>
    <property type="project" value="UniProtKB-KW"/>
</dbReference>
<keyword evidence="5" id="KW-0547">Nucleotide-binding</keyword>
<dbReference type="PANTHER" id="PTHR24356:SF1">
    <property type="entry name" value="SERINE_THREONINE-PROTEIN KINASE GREATWALL"/>
    <property type="match status" value="1"/>
</dbReference>
<dbReference type="InterPro" id="IPR008271">
    <property type="entry name" value="Ser/Thr_kinase_AS"/>
</dbReference>
<keyword evidence="6" id="KW-0418">Kinase</keyword>
<keyword evidence="2" id="KW-0723">Serine/threonine-protein kinase</keyword>
<dbReference type="PROSITE" id="PS50011">
    <property type="entry name" value="PROTEIN_KINASE_DOM"/>
    <property type="match status" value="1"/>
</dbReference>
<name>A0A6B2L274_9EUKA</name>
<dbReference type="AlphaFoldDB" id="A0A6B2L274"/>
<evidence type="ECO:0000256" key="5">
    <source>
        <dbReference type="ARBA" id="ARBA00022741"/>
    </source>
</evidence>
<evidence type="ECO:0000256" key="4">
    <source>
        <dbReference type="ARBA" id="ARBA00022679"/>
    </source>
</evidence>
<dbReference type="Gene3D" id="1.10.510.10">
    <property type="entry name" value="Transferase(Phosphotransferase) domain 1"/>
    <property type="match status" value="1"/>
</dbReference>